<dbReference type="SMART" id="SM00849">
    <property type="entry name" value="Lactamase_B"/>
    <property type="match status" value="1"/>
</dbReference>
<keyword evidence="4" id="KW-0862">Zinc</keyword>
<sequence length="241" mass="25560">MPHESRIVADVEIIPLCDAVGPMGAEIRKPLPEMFPGASFPDDAEWVLHFHCYLLRAAGRTVLVDTGIGGTDSPAASWAPVPGRIGGELAAVGVEPADVDAVVLTHLHSDHASGCVTGGVPAFPNARHLIQRAELDWVSGQMREQVVAPIEDLVEVVDGDAEVFPGIRLLHTPGHTPGHQCVEVGDLVCSGDVLHHPVQLADPTITYVYDADPEEAVRSRMAILARAAVLAPAHFAEPFSP</sequence>
<proteinExistence type="inferred from homology"/>
<dbReference type="RefSeq" id="WP_394303150.1">
    <property type="nucleotide sequence ID" value="NZ_JBHMQT010000050.1"/>
</dbReference>
<dbReference type="Pfam" id="PF00753">
    <property type="entry name" value="Lactamase_B"/>
    <property type="match status" value="1"/>
</dbReference>
<comment type="caution">
    <text evidence="6">The sequence shown here is derived from an EMBL/GenBank/DDBJ whole genome shotgun (WGS) entry which is preliminary data.</text>
</comment>
<protein>
    <submittedName>
        <fullName evidence="6">MBL fold metallo-hydrolase</fullName>
    </submittedName>
</protein>
<evidence type="ECO:0000256" key="1">
    <source>
        <dbReference type="ARBA" id="ARBA00007749"/>
    </source>
</evidence>
<dbReference type="InterPro" id="IPR036866">
    <property type="entry name" value="RibonucZ/Hydroxyglut_hydro"/>
</dbReference>
<reference evidence="6 7" key="1">
    <citation type="submission" date="2024-09" db="EMBL/GenBank/DDBJ databases">
        <authorList>
            <person name="Sun Q."/>
            <person name="Mori K."/>
        </authorList>
    </citation>
    <scope>NUCLEOTIDE SEQUENCE [LARGE SCALE GENOMIC DNA]</scope>
    <source>
        <strain evidence="6 7">TBRC 1851</strain>
    </source>
</reference>
<evidence type="ECO:0000256" key="3">
    <source>
        <dbReference type="ARBA" id="ARBA00022801"/>
    </source>
</evidence>
<name>A0ABV6UA87_9ACTN</name>
<dbReference type="CDD" id="cd16277">
    <property type="entry name" value="metallo-hydrolase-like_MBL-fold"/>
    <property type="match status" value="1"/>
</dbReference>
<evidence type="ECO:0000256" key="4">
    <source>
        <dbReference type="ARBA" id="ARBA00022833"/>
    </source>
</evidence>
<dbReference type="SUPFAM" id="SSF56281">
    <property type="entry name" value="Metallo-hydrolase/oxidoreductase"/>
    <property type="match status" value="1"/>
</dbReference>
<organism evidence="6 7">
    <name type="scientific">Sphaerimonospora cavernae</name>
    <dbReference type="NCBI Taxonomy" id="1740611"/>
    <lineage>
        <taxon>Bacteria</taxon>
        <taxon>Bacillati</taxon>
        <taxon>Actinomycetota</taxon>
        <taxon>Actinomycetes</taxon>
        <taxon>Streptosporangiales</taxon>
        <taxon>Streptosporangiaceae</taxon>
        <taxon>Sphaerimonospora</taxon>
    </lineage>
</organism>
<keyword evidence="7" id="KW-1185">Reference proteome</keyword>
<evidence type="ECO:0000256" key="2">
    <source>
        <dbReference type="ARBA" id="ARBA00022723"/>
    </source>
</evidence>
<evidence type="ECO:0000259" key="5">
    <source>
        <dbReference type="SMART" id="SM00849"/>
    </source>
</evidence>
<dbReference type="Gene3D" id="3.60.15.10">
    <property type="entry name" value="Ribonuclease Z/Hydroxyacylglutathione hydrolase-like"/>
    <property type="match status" value="1"/>
</dbReference>
<keyword evidence="3" id="KW-0378">Hydrolase</keyword>
<dbReference type="PANTHER" id="PTHR42978:SF6">
    <property type="entry name" value="QUORUM-QUENCHING LACTONASE YTNP-RELATED"/>
    <property type="match status" value="1"/>
</dbReference>
<dbReference type="PANTHER" id="PTHR42978">
    <property type="entry name" value="QUORUM-QUENCHING LACTONASE YTNP-RELATED-RELATED"/>
    <property type="match status" value="1"/>
</dbReference>
<dbReference type="EMBL" id="JBHMQT010000050">
    <property type="protein sequence ID" value="MFC0865110.1"/>
    <property type="molecule type" value="Genomic_DNA"/>
</dbReference>
<accession>A0ABV6UA87</accession>
<dbReference type="Proteomes" id="UP001589870">
    <property type="component" value="Unassembled WGS sequence"/>
</dbReference>
<evidence type="ECO:0000313" key="6">
    <source>
        <dbReference type="EMBL" id="MFC0865110.1"/>
    </source>
</evidence>
<dbReference type="InterPro" id="IPR001279">
    <property type="entry name" value="Metallo-B-lactamas"/>
</dbReference>
<keyword evidence="2" id="KW-0479">Metal-binding</keyword>
<feature type="domain" description="Metallo-beta-lactamase" evidence="5">
    <location>
        <begin position="49"/>
        <end position="234"/>
    </location>
</feature>
<comment type="similarity">
    <text evidence="1">Belongs to the metallo-beta-lactamase superfamily.</text>
</comment>
<dbReference type="InterPro" id="IPR051013">
    <property type="entry name" value="MBL_superfamily_lactonases"/>
</dbReference>
<gene>
    <name evidence="6" type="ORF">ACFHYQ_22715</name>
</gene>
<evidence type="ECO:0000313" key="7">
    <source>
        <dbReference type="Proteomes" id="UP001589870"/>
    </source>
</evidence>